<dbReference type="InterPro" id="IPR013241">
    <property type="entry name" value="RNase_P_Pop3"/>
</dbReference>
<dbReference type="Proteomes" id="UP000292957">
    <property type="component" value="Unassembled WGS sequence"/>
</dbReference>
<sequence length="327" mass="35320">MSQQIARAHTSQSNRAKPREGSDRRVQFRSVVDNPFHVQWPSVPANVQNAILACMLDMLSGLADHNLAREQLSRKRRRCGSRNAHPPKRAKVDHSATSPDPSDPIGPPVTHAMDAGTVDAETTPSILSSLTIGINGVTKRLEGLVRSYRRPVESRLEEGKSSVPDPPTSVFPTRLVIACRSDSDPPTLMGHIPNLVGACNSARKVNGTESGRSGGTWLVPMPKGTEDTLSAAMGLRRVSILLVDSSAPNFCTLASLLENVPLPVAPWLSVPNTGSPVMLIPTHIKQLRTSAPKDMKAAKEKRSKERAAAKERRRCALPKRIVVSSSG</sequence>
<accession>A0A4Q9N3U9</accession>
<dbReference type="GO" id="GO:0000172">
    <property type="term" value="C:ribonuclease MRP complex"/>
    <property type="evidence" value="ECO:0007669"/>
    <property type="project" value="TreeGrafter"/>
</dbReference>
<evidence type="ECO:0008006" key="3">
    <source>
        <dbReference type="Google" id="ProtNLM"/>
    </source>
</evidence>
<reference evidence="2" key="1">
    <citation type="submission" date="2019-01" db="EMBL/GenBank/DDBJ databases">
        <title>Draft genome sequences of three monokaryotic isolates of the white-rot basidiomycete fungus Dichomitus squalens.</title>
        <authorList>
            <consortium name="DOE Joint Genome Institute"/>
            <person name="Lopez S.C."/>
            <person name="Andreopoulos B."/>
            <person name="Pangilinan J."/>
            <person name="Lipzen A."/>
            <person name="Riley R."/>
            <person name="Ahrendt S."/>
            <person name="Ng V."/>
            <person name="Barry K."/>
            <person name="Daum C."/>
            <person name="Grigoriev I.V."/>
            <person name="Hilden K.S."/>
            <person name="Makela M.R."/>
            <person name="de Vries R.P."/>
        </authorList>
    </citation>
    <scope>NUCLEOTIDE SEQUENCE [LARGE SCALE GENOMIC DNA]</scope>
    <source>
        <strain evidence="2">OM18370.1</strain>
    </source>
</reference>
<dbReference type="GO" id="GO:0005829">
    <property type="term" value="C:cytosol"/>
    <property type="evidence" value="ECO:0007669"/>
    <property type="project" value="TreeGrafter"/>
</dbReference>
<dbReference type="OrthoDB" id="20109at2759"/>
<name>A0A4Q9N3U9_9APHY</name>
<dbReference type="GO" id="GO:0005655">
    <property type="term" value="C:nucleolar ribonuclease P complex"/>
    <property type="evidence" value="ECO:0007669"/>
    <property type="project" value="TreeGrafter"/>
</dbReference>
<feature type="compositionally biased region" description="Basic and acidic residues" evidence="1">
    <location>
        <begin position="17"/>
        <end position="26"/>
    </location>
</feature>
<dbReference type="PANTHER" id="PTHR28272:SF1">
    <property type="entry name" value="RIBONUCLEASES P_MRP PROTEIN SUBUNIT POP3"/>
    <property type="match status" value="1"/>
</dbReference>
<evidence type="ECO:0000256" key="1">
    <source>
        <dbReference type="SAM" id="MobiDB-lite"/>
    </source>
</evidence>
<feature type="compositionally biased region" description="Basic and acidic residues" evidence="1">
    <location>
        <begin position="291"/>
        <end position="310"/>
    </location>
</feature>
<dbReference type="AlphaFoldDB" id="A0A4Q9N3U9"/>
<dbReference type="GO" id="GO:0008033">
    <property type="term" value="P:tRNA processing"/>
    <property type="evidence" value="ECO:0007669"/>
    <property type="project" value="InterPro"/>
</dbReference>
<feature type="compositionally biased region" description="Polar residues" evidence="1">
    <location>
        <begin position="1"/>
        <end position="15"/>
    </location>
</feature>
<feature type="compositionally biased region" description="Basic residues" evidence="1">
    <location>
        <begin position="74"/>
        <end position="91"/>
    </location>
</feature>
<dbReference type="EMBL" id="ML143388">
    <property type="protein sequence ID" value="TBU34657.1"/>
    <property type="molecule type" value="Genomic_DNA"/>
</dbReference>
<feature type="region of interest" description="Disordered" evidence="1">
    <location>
        <begin position="1"/>
        <end position="26"/>
    </location>
</feature>
<dbReference type="GO" id="GO:0034965">
    <property type="term" value="P:intronic box C/D snoRNA processing"/>
    <property type="evidence" value="ECO:0007669"/>
    <property type="project" value="TreeGrafter"/>
</dbReference>
<dbReference type="GO" id="GO:0004526">
    <property type="term" value="F:ribonuclease P activity"/>
    <property type="evidence" value="ECO:0007669"/>
    <property type="project" value="TreeGrafter"/>
</dbReference>
<organism evidence="2">
    <name type="scientific">Dichomitus squalens</name>
    <dbReference type="NCBI Taxonomy" id="114155"/>
    <lineage>
        <taxon>Eukaryota</taxon>
        <taxon>Fungi</taxon>
        <taxon>Dikarya</taxon>
        <taxon>Basidiomycota</taxon>
        <taxon>Agaricomycotina</taxon>
        <taxon>Agaricomycetes</taxon>
        <taxon>Polyporales</taxon>
        <taxon>Polyporaceae</taxon>
        <taxon>Dichomitus</taxon>
    </lineage>
</organism>
<feature type="region of interest" description="Disordered" evidence="1">
    <location>
        <begin position="73"/>
        <end position="113"/>
    </location>
</feature>
<protein>
    <recommendedName>
        <fullName evidence="3">RNase P subunit Pop3-domain-containing protein</fullName>
    </recommendedName>
</protein>
<gene>
    <name evidence="2" type="ORF">BD311DRAFT_746533</name>
</gene>
<dbReference type="GO" id="GO:0000171">
    <property type="term" value="F:ribonuclease MRP activity"/>
    <property type="evidence" value="ECO:0007669"/>
    <property type="project" value="TreeGrafter"/>
</dbReference>
<dbReference type="PANTHER" id="PTHR28272">
    <property type="entry name" value="RIBONUCLEASES P/MRP PROTEIN SUBUNIT POP3"/>
    <property type="match status" value="1"/>
</dbReference>
<proteinExistence type="predicted"/>
<evidence type="ECO:0000313" key="2">
    <source>
        <dbReference type="EMBL" id="TBU34657.1"/>
    </source>
</evidence>
<dbReference type="Pfam" id="PF08228">
    <property type="entry name" value="RNase_P_pop3"/>
    <property type="match status" value="1"/>
</dbReference>
<dbReference type="GO" id="GO:0006364">
    <property type="term" value="P:rRNA processing"/>
    <property type="evidence" value="ECO:0007669"/>
    <property type="project" value="InterPro"/>
</dbReference>
<feature type="region of interest" description="Disordered" evidence="1">
    <location>
        <begin position="290"/>
        <end position="313"/>
    </location>
</feature>